<dbReference type="Proteomes" id="UP000594903">
    <property type="component" value="Chromosome"/>
</dbReference>
<dbReference type="EMBL" id="CP065725">
    <property type="protein sequence ID" value="QPT39511.1"/>
    <property type="molecule type" value="Genomic_DNA"/>
</dbReference>
<keyword evidence="8 9" id="KW-0131">Cell cycle</keyword>
<feature type="transmembrane region" description="Helical" evidence="9">
    <location>
        <begin position="12"/>
        <end position="33"/>
    </location>
</feature>
<dbReference type="InterPro" id="IPR005548">
    <property type="entry name" value="Cell_div_FtsQ/DivIB_C"/>
</dbReference>
<feature type="domain" description="POTRA" evidence="10">
    <location>
        <begin position="38"/>
        <end position="111"/>
    </location>
</feature>
<dbReference type="OrthoDB" id="9790370at2"/>
<dbReference type="InterPro" id="IPR026579">
    <property type="entry name" value="FtsQ"/>
</dbReference>
<gene>
    <name evidence="9 12" type="primary">ftsQ</name>
    <name evidence="11" type="ORF">I6G29_10170</name>
    <name evidence="12" type="ORF">NCTC11997_02103</name>
</gene>
<dbReference type="PANTHER" id="PTHR35851">
    <property type="entry name" value="CELL DIVISION PROTEIN FTSQ"/>
    <property type="match status" value="1"/>
</dbReference>
<dbReference type="InterPro" id="IPR034746">
    <property type="entry name" value="POTRA"/>
</dbReference>
<dbReference type="Proteomes" id="UP000254603">
    <property type="component" value="Unassembled WGS sequence"/>
</dbReference>
<evidence type="ECO:0000256" key="2">
    <source>
        <dbReference type="ARBA" id="ARBA00022475"/>
    </source>
</evidence>
<dbReference type="AlphaFoldDB" id="A0A378XH26"/>
<dbReference type="Pfam" id="PF08478">
    <property type="entry name" value="POTRA_1"/>
    <property type="match status" value="1"/>
</dbReference>
<dbReference type="GO" id="GO:0090529">
    <property type="term" value="P:cell septum assembly"/>
    <property type="evidence" value="ECO:0007669"/>
    <property type="project" value="InterPro"/>
</dbReference>
<sequence length="264" mass="30352">MIFSDPRFINRVAGFLVMVGVLIMLGGVAYRVMHLPMFNISRIVLEPKQGDVLSYASPASIQRTLDGRVQGNFFSLDLLKVQDVLSTSPWVRHVDITRLWPNGLLLRIEEHEPFALWNEEALINTWGEKYLANRGEVDSVERLPQFFGPDGSEDLVVQRYAELMRWLSPINLRVKELGLNDRYSWRILLDNNMTLIMGRDPGAEIANPYDGVGAISFAETIERFVRSWPALLKRIEGRQIERIDLRYTRGFAITFIDSERSEQP</sequence>
<evidence type="ECO:0000313" key="14">
    <source>
        <dbReference type="Proteomes" id="UP000594903"/>
    </source>
</evidence>
<dbReference type="PANTHER" id="PTHR35851:SF1">
    <property type="entry name" value="CELL DIVISION PROTEIN FTSQ"/>
    <property type="match status" value="1"/>
</dbReference>
<dbReference type="GO" id="GO:0005886">
    <property type="term" value="C:plasma membrane"/>
    <property type="evidence" value="ECO:0007669"/>
    <property type="project" value="UniProtKB-SubCell"/>
</dbReference>
<evidence type="ECO:0000256" key="9">
    <source>
        <dbReference type="HAMAP-Rule" id="MF_00911"/>
    </source>
</evidence>
<evidence type="ECO:0000313" key="13">
    <source>
        <dbReference type="Proteomes" id="UP000254603"/>
    </source>
</evidence>
<evidence type="ECO:0000256" key="4">
    <source>
        <dbReference type="ARBA" id="ARBA00022618"/>
    </source>
</evidence>
<dbReference type="Gene3D" id="3.10.20.310">
    <property type="entry name" value="membrane protein fhac"/>
    <property type="match status" value="1"/>
</dbReference>
<dbReference type="InterPro" id="IPR013685">
    <property type="entry name" value="POTRA_FtsQ_type"/>
</dbReference>
<dbReference type="RefSeq" id="WP_018575313.1">
    <property type="nucleotide sequence ID" value="NZ_CP065725.1"/>
</dbReference>
<evidence type="ECO:0000313" key="11">
    <source>
        <dbReference type="EMBL" id="QPT39511.1"/>
    </source>
</evidence>
<dbReference type="GO" id="GO:0032153">
    <property type="term" value="C:cell division site"/>
    <property type="evidence" value="ECO:0007669"/>
    <property type="project" value="UniProtKB-UniRule"/>
</dbReference>
<comment type="similarity">
    <text evidence="9">Belongs to the FtsQ/DivIB family. FtsQ subfamily.</text>
</comment>
<protein>
    <recommendedName>
        <fullName evidence="9">Cell division protein FtsQ</fullName>
    </recommendedName>
</protein>
<name>A0A378XH26_9BURK</name>
<evidence type="ECO:0000256" key="6">
    <source>
        <dbReference type="ARBA" id="ARBA00022989"/>
    </source>
</evidence>
<dbReference type="InterPro" id="IPR045335">
    <property type="entry name" value="FtsQ_C_sf"/>
</dbReference>
<keyword evidence="7 9" id="KW-0472">Membrane</keyword>
<evidence type="ECO:0000256" key="5">
    <source>
        <dbReference type="ARBA" id="ARBA00022692"/>
    </source>
</evidence>
<comment type="subcellular location">
    <subcellularLocation>
        <location evidence="9">Cell inner membrane</location>
        <topology evidence="9">Single-pass type II membrane protein</topology>
    </subcellularLocation>
    <subcellularLocation>
        <location evidence="1">Membrane</location>
    </subcellularLocation>
    <text evidence="9">Localizes to the division septum.</text>
</comment>
<keyword evidence="3 9" id="KW-0997">Cell inner membrane</keyword>
<keyword evidence="4 9" id="KW-0132">Cell division</keyword>
<keyword evidence="6 9" id="KW-1133">Transmembrane helix</keyword>
<evidence type="ECO:0000256" key="1">
    <source>
        <dbReference type="ARBA" id="ARBA00004370"/>
    </source>
</evidence>
<keyword evidence="14" id="KW-1185">Reference proteome</keyword>
<organism evidence="12 13">
    <name type="scientific">Oligella ureolytica</name>
    <dbReference type="NCBI Taxonomy" id="90244"/>
    <lineage>
        <taxon>Bacteria</taxon>
        <taxon>Pseudomonadati</taxon>
        <taxon>Pseudomonadota</taxon>
        <taxon>Betaproteobacteria</taxon>
        <taxon>Burkholderiales</taxon>
        <taxon>Alcaligenaceae</taxon>
        <taxon>Oligella</taxon>
    </lineage>
</organism>
<comment type="function">
    <text evidence="9">Essential cell division protein. May link together the upstream cell division proteins, which are predominantly cytoplasmic, with the downstream cell division proteins, which are predominantly periplasmic. May control correct divisome assembly.</text>
</comment>
<evidence type="ECO:0000256" key="8">
    <source>
        <dbReference type="ARBA" id="ARBA00023306"/>
    </source>
</evidence>
<proteinExistence type="inferred from homology"/>
<comment type="subunit">
    <text evidence="9">Part of a complex composed of FtsB, FtsL and FtsQ.</text>
</comment>
<dbReference type="STRING" id="1122619.GCA_000373745_02129"/>
<dbReference type="GO" id="GO:0043093">
    <property type="term" value="P:FtsZ-dependent cytokinesis"/>
    <property type="evidence" value="ECO:0007669"/>
    <property type="project" value="UniProtKB-UniRule"/>
</dbReference>
<evidence type="ECO:0000259" key="10">
    <source>
        <dbReference type="PROSITE" id="PS51779"/>
    </source>
</evidence>
<dbReference type="EMBL" id="UGSB01000001">
    <property type="protein sequence ID" value="SUA56494.1"/>
    <property type="molecule type" value="Genomic_DNA"/>
</dbReference>
<reference evidence="12 13" key="1">
    <citation type="submission" date="2018-06" db="EMBL/GenBank/DDBJ databases">
        <authorList>
            <consortium name="Pathogen Informatics"/>
            <person name="Doyle S."/>
        </authorList>
    </citation>
    <scope>NUCLEOTIDE SEQUENCE [LARGE SCALE GENOMIC DNA]</scope>
    <source>
        <strain evidence="12 13">NCTC11997</strain>
    </source>
</reference>
<accession>A0A378XH26</accession>
<dbReference type="Gene3D" id="3.40.50.11690">
    <property type="entry name" value="Cell division protein FtsQ/DivIB"/>
    <property type="match status" value="1"/>
</dbReference>
<keyword evidence="2 9" id="KW-1003">Cell membrane</keyword>
<dbReference type="PROSITE" id="PS51779">
    <property type="entry name" value="POTRA"/>
    <property type="match status" value="1"/>
</dbReference>
<dbReference type="Pfam" id="PF03799">
    <property type="entry name" value="FtsQ_DivIB_C"/>
    <property type="match status" value="1"/>
</dbReference>
<dbReference type="HAMAP" id="MF_00911">
    <property type="entry name" value="FtsQ_subfam"/>
    <property type="match status" value="1"/>
</dbReference>
<evidence type="ECO:0000256" key="7">
    <source>
        <dbReference type="ARBA" id="ARBA00023136"/>
    </source>
</evidence>
<reference evidence="11 14" key="2">
    <citation type="submission" date="2020-12" db="EMBL/GenBank/DDBJ databases">
        <title>FDA dAtabase for Regulatory Grade micrObial Sequences (FDA-ARGOS): Supporting development and validation of Infectious Disease Dx tests.</title>
        <authorList>
            <person name="Sproer C."/>
            <person name="Gronow S."/>
            <person name="Severitt S."/>
            <person name="Schroder I."/>
            <person name="Tallon L."/>
            <person name="Sadzewicz L."/>
            <person name="Zhao X."/>
            <person name="Boylan J."/>
            <person name="Ott S."/>
            <person name="Bowen H."/>
            <person name="Vavikolanu K."/>
            <person name="Mehta A."/>
            <person name="Aluvathingal J."/>
            <person name="Nadendla S."/>
            <person name="Lowell S."/>
            <person name="Myers T."/>
            <person name="Yan Y."/>
            <person name="Sichtig H."/>
        </authorList>
    </citation>
    <scope>NUCLEOTIDE SEQUENCE [LARGE SCALE GENOMIC DNA]</scope>
    <source>
        <strain evidence="11 14">FDAARGOS_872</strain>
    </source>
</reference>
<keyword evidence="5 9" id="KW-0812">Transmembrane</keyword>
<evidence type="ECO:0000256" key="3">
    <source>
        <dbReference type="ARBA" id="ARBA00022519"/>
    </source>
</evidence>
<evidence type="ECO:0000313" key="12">
    <source>
        <dbReference type="EMBL" id="SUA56494.1"/>
    </source>
</evidence>